<evidence type="ECO:0000256" key="1">
    <source>
        <dbReference type="SAM" id="Phobius"/>
    </source>
</evidence>
<dbReference type="Proteomes" id="UP000608850">
    <property type="component" value="Unassembled WGS sequence"/>
</dbReference>
<dbReference type="EMBL" id="BMOQ01000001">
    <property type="protein sequence ID" value="GGN06919.1"/>
    <property type="molecule type" value="Genomic_DNA"/>
</dbReference>
<sequence>MSLHAVDDIDDAISVTIAFCRGLAPREWLKLALIALLSGGTAGASSFTGSFDFGGSGPTGGPEPGMMPGGLPAVDAATIVAAVAGLVVLALLLGAVSATFQFVFVDALVERDVSVRRPFGAHWRDGVRVLAFEVAIGLVVLLAFALALGPLLVGLPVGALFLLLLPVAGLVALLASVVTGFTRAFVVPIMYHGDVGVLAAWRRLLGVVRASLSEYGVFVVLNFVLSLAGGMLVGIGVAIAAVVVAIPFGLAFGLPLALAGASGALAWTWLAVGLLLGGLTFLLAVGLVTAPVQAALRYYALLLLGDTAPELALVADQRRAARED</sequence>
<accession>A0A830G8N8</accession>
<feature type="transmembrane region" description="Helical" evidence="1">
    <location>
        <begin position="231"/>
        <end position="254"/>
    </location>
</feature>
<dbReference type="OrthoDB" id="137652at2157"/>
<feature type="transmembrane region" description="Helical" evidence="1">
    <location>
        <begin position="130"/>
        <end position="153"/>
    </location>
</feature>
<keyword evidence="1" id="KW-1133">Transmembrane helix</keyword>
<dbReference type="AlphaFoldDB" id="A0A830G8N8"/>
<dbReference type="InterPro" id="IPR055966">
    <property type="entry name" value="DUF7544"/>
</dbReference>
<name>A0A830G8N8_9EURY</name>
<feature type="transmembrane region" description="Helical" evidence="1">
    <location>
        <begin position="159"/>
        <end position="186"/>
    </location>
</feature>
<gene>
    <name evidence="2" type="ORF">GCM10009021_02390</name>
</gene>
<proteinExistence type="predicted"/>
<dbReference type="Pfam" id="PF24400">
    <property type="entry name" value="DUF7544"/>
    <property type="match status" value="1"/>
</dbReference>
<reference evidence="2 3" key="1">
    <citation type="journal article" date="2019" name="Int. J. Syst. Evol. Microbiol.">
        <title>The Global Catalogue of Microorganisms (GCM) 10K type strain sequencing project: providing services to taxonomists for standard genome sequencing and annotation.</title>
        <authorList>
            <consortium name="The Broad Institute Genomics Platform"/>
            <consortium name="The Broad Institute Genome Sequencing Center for Infectious Disease"/>
            <person name="Wu L."/>
            <person name="Ma J."/>
        </authorList>
    </citation>
    <scope>NUCLEOTIDE SEQUENCE [LARGE SCALE GENOMIC DNA]</scope>
    <source>
        <strain evidence="2 3">JCM 16331</strain>
    </source>
</reference>
<dbReference type="RefSeq" id="WP_188876611.1">
    <property type="nucleotide sequence ID" value="NZ_BMOQ01000001.1"/>
</dbReference>
<feature type="transmembrane region" description="Helical" evidence="1">
    <location>
        <begin position="266"/>
        <end position="290"/>
    </location>
</feature>
<keyword evidence="1" id="KW-0812">Transmembrane</keyword>
<organism evidence="2 3">
    <name type="scientific">Halarchaeum nitratireducens</name>
    <dbReference type="NCBI Taxonomy" id="489913"/>
    <lineage>
        <taxon>Archaea</taxon>
        <taxon>Methanobacteriati</taxon>
        <taxon>Methanobacteriota</taxon>
        <taxon>Stenosarchaea group</taxon>
        <taxon>Halobacteria</taxon>
        <taxon>Halobacteriales</taxon>
        <taxon>Halobacteriaceae</taxon>
    </lineage>
</organism>
<keyword evidence="3" id="KW-1185">Reference proteome</keyword>
<feature type="transmembrane region" description="Helical" evidence="1">
    <location>
        <begin position="31"/>
        <end position="51"/>
    </location>
</feature>
<comment type="caution">
    <text evidence="2">The sequence shown here is derived from an EMBL/GenBank/DDBJ whole genome shotgun (WGS) entry which is preliminary data.</text>
</comment>
<protein>
    <submittedName>
        <fullName evidence="2">Uncharacterized protein</fullName>
    </submittedName>
</protein>
<evidence type="ECO:0000313" key="2">
    <source>
        <dbReference type="EMBL" id="GGN06919.1"/>
    </source>
</evidence>
<keyword evidence="1" id="KW-0472">Membrane</keyword>
<evidence type="ECO:0000313" key="3">
    <source>
        <dbReference type="Proteomes" id="UP000608850"/>
    </source>
</evidence>
<feature type="transmembrane region" description="Helical" evidence="1">
    <location>
        <begin position="76"/>
        <end position="109"/>
    </location>
</feature>